<dbReference type="RefSeq" id="WP_080318612.1">
    <property type="nucleotide sequence ID" value="NZ_MTBC01000003.1"/>
</dbReference>
<evidence type="ECO:0000256" key="1">
    <source>
        <dbReference type="ARBA" id="ARBA00000085"/>
    </source>
</evidence>
<evidence type="ECO:0000256" key="3">
    <source>
        <dbReference type="ARBA" id="ARBA00022553"/>
    </source>
</evidence>
<name>A0A1V6LTS3_9FLAO</name>
<dbReference type="InterPro" id="IPR036097">
    <property type="entry name" value="HisK_dim/P_sf"/>
</dbReference>
<feature type="domain" description="Response regulatory" evidence="12">
    <location>
        <begin position="926"/>
        <end position="1044"/>
    </location>
</feature>
<dbReference type="PROSITE" id="PS50110">
    <property type="entry name" value="RESPONSE_REGULATORY"/>
    <property type="match status" value="1"/>
</dbReference>
<dbReference type="InterPro" id="IPR013655">
    <property type="entry name" value="PAS_fold_3"/>
</dbReference>
<evidence type="ECO:0000259" key="14">
    <source>
        <dbReference type="PROSITE" id="PS50113"/>
    </source>
</evidence>
<dbReference type="InterPro" id="IPR001610">
    <property type="entry name" value="PAC"/>
</dbReference>
<dbReference type="Pfam" id="PF02518">
    <property type="entry name" value="HATPase_c"/>
    <property type="match status" value="1"/>
</dbReference>
<dbReference type="GO" id="GO:0009927">
    <property type="term" value="F:histidine phosphotransfer kinase activity"/>
    <property type="evidence" value="ECO:0007669"/>
    <property type="project" value="TreeGrafter"/>
</dbReference>
<dbReference type="PROSITE" id="PS50112">
    <property type="entry name" value="PAS"/>
    <property type="match status" value="2"/>
</dbReference>
<dbReference type="Gene3D" id="3.30.565.10">
    <property type="entry name" value="Histidine kinase-like ATPase, C-terminal domain"/>
    <property type="match status" value="1"/>
</dbReference>
<dbReference type="Pfam" id="PF13188">
    <property type="entry name" value="PAS_8"/>
    <property type="match status" value="1"/>
</dbReference>
<reference evidence="15 16" key="1">
    <citation type="submission" date="2016-12" db="EMBL/GenBank/DDBJ databases">
        <authorList>
            <person name="Song W.-J."/>
            <person name="Kurnit D.M."/>
        </authorList>
    </citation>
    <scope>NUCLEOTIDE SEQUENCE [LARGE SCALE GENOMIC DNA]</scope>
    <source>
        <strain evidence="15 16">HSG9</strain>
    </source>
</reference>
<evidence type="ECO:0000256" key="10">
    <source>
        <dbReference type="SAM" id="Coils"/>
    </source>
</evidence>
<feature type="domain" description="Histidine kinase" evidence="11">
    <location>
        <begin position="687"/>
        <end position="904"/>
    </location>
</feature>
<dbReference type="AlphaFoldDB" id="A0A1V6LTS3"/>
<dbReference type="Proteomes" id="UP000191680">
    <property type="component" value="Unassembled WGS sequence"/>
</dbReference>
<feature type="domain" description="PAS" evidence="13">
    <location>
        <begin position="142"/>
        <end position="208"/>
    </location>
</feature>
<feature type="domain" description="PAC" evidence="14">
    <location>
        <begin position="469"/>
        <end position="520"/>
    </location>
</feature>
<dbReference type="PROSITE" id="PS50109">
    <property type="entry name" value="HIS_KIN"/>
    <property type="match status" value="1"/>
</dbReference>
<dbReference type="InterPro" id="IPR036890">
    <property type="entry name" value="HATPase_C_sf"/>
</dbReference>
<dbReference type="SUPFAM" id="SSF55874">
    <property type="entry name" value="ATPase domain of HSP90 chaperone/DNA topoisomerase II/histidine kinase"/>
    <property type="match status" value="1"/>
</dbReference>
<accession>A0A1V6LTS3</accession>
<protein>
    <recommendedName>
        <fullName evidence="2">histidine kinase</fullName>
        <ecNumber evidence="2">2.7.13.3</ecNumber>
    </recommendedName>
</protein>
<dbReference type="InterPro" id="IPR011006">
    <property type="entry name" value="CheY-like_superfamily"/>
</dbReference>
<dbReference type="InterPro" id="IPR000014">
    <property type="entry name" value="PAS"/>
</dbReference>
<dbReference type="InterPro" id="IPR004358">
    <property type="entry name" value="Sig_transdc_His_kin-like_C"/>
</dbReference>
<evidence type="ECO:0000256" key="6">
    <source>
        <dbReference type="ARBA" id="ARBA00022777"/>
    </source>
</evidence>
<proteinExistence type="predicted"/>
<keyword evidence="6" id="KW-0418">Kinase</keyword>
<dbReference type="EC" id="2.7.13.3" evidence="2"/>
<dbReference type="SMART" id="SM00387">
    <property type="entry name" value="HATPase_c"/>
    <property type="match status" value="1"/>
</dbReference>
<keyword evidence="8" id="KW-0902">Two-component regulatory system</keyword>
<keyword evidence="7" id="KW-0067">ATP-binding</keyword>
<dbReference type="EMBL" id="MTBC01000003">
    <property type="protein sequence ID" value="OQD43538.1"/>
    <property type="molecule type" value="Genomic_DNA"/>
</dbReference>
<comment type="catalytic activity">
    <reaction evidence="1">
        <text>ATP + protein L-histidine = ADP + protein N-phospho-L-histidine.</text>
        <dbReference type="EC" id="2.7.13.3"/>
    </reaction>
</comment>
<evidence type="ECO:0000259" key="12">
    <source>
        <dbReference type="PROSITE" id="PS50110"/>
    </source>
</evidence>
<dbReference type="SUPFAM" id="SSF55785">
    <property type="entry name" value="PYP-like sensor domain (PAS domain)"/>
    <property type="match status" value="4"/>
</dbReference>
<keyword evidence="4" id="KW-0808">Transferase</keyword>
<feature type="domain" description="PAS" evidence="13">
    <location>
        <begin position="19"/>
        <end position="56"/>
    </location>
</feature>
<dbReference type="InterPro" id="IPR000700">
    <property type="entry name" value="PAS-assoc_C"/>
</dbReference>
<dbReference type="SUPFAM" id="SSF47384">
    <property type="entry name" value="Homodimeric domain of signal transducing histidine kinase"/>
    <property type="match status" value="1"/>
</dbReference>
<gene>
    <name evidence="15" type="ORF">BUL40_06850</name>
</gene>
<dbReference type="SMART" id="SM00448">
    <property type="entry name" value="REC"/>
    <property type="match status" value="1"/>
</dbReference>
<feature type="coiled-coil region" evidence="10">
    <location>
        <begin position="653"/>
        <end position="687"/>
    </location>
</feature>
<dbReference type="CDD" id="cd00130">
    <property type="entry name" value="PAS"/>
    <property type="match status" value="3"/>
</dbReference>
<keyword evidence="16" id="KW-1185">Reference proteome</keyword>
<dbReference type="InterPro" id="IPR013656">
    <property type="entry name" value="PAS_4"/>
</dbReference>
<dbReference type="CDD" id="cd00082">
    <property type="entry name" value="HisKA"/>
    <property type="match status" value="1"/>
</dbReference>
<dbReference type="PROSITE" id="PS50113">
    <property type="entry name" value="PAC"/>
    <property type="match status" value="3"/>
</dbReference>
<evidence type="ECO:0000256" key="7">
    <source>
        <dbReference type="ARBA" id="ARBA00022840"/>
    </source>
</evidence>
<dbReference type="PRINTS" id="PR00344">
    <property type="entry name" value="BCTRLSENSOR"/>
</dbReference>
<comment type="caution">
    <text evidence="15">The sequence shown here is derived from an EMBL/GenBank/DDBJ whole genome shotgun (WGS) entry which is preliminary data.</text>
</comment>
<evidence type="ECO:0000256" key="8">
    <source>
        <dbReference type="ARBA" id="ARBA00023012"/>
    </source>
</evidence>
<dbReference type="GO" id="GO:0005886">
    <property type="term" value="C:plasma membrane"/>
    <property type="evidence" value="ECO:0007669"/>
    <property type="project" value="TreeGrafter"/>
</dbReference>
<dbReference type="PANTHER" id="PTHR43047:SF72">
    <property type="entry name" value="OSMOSENSING HISTIDINE PROTEIN KINASE SLN1"/>
    <property type="match status" value="1"/>
</dbReference>
<dbReference type="SMART" id="SM00388">
    <property type="entry name" value="HisKA"/>
    <property type="match status" value="1"/>
</dbReference>
<dbReference type="InterPro" id="IPR003594">
    <property type="entry name" value="HATPase_dom"/>
</dbReference>
<dbReference type="CDD" id="cd17546">
    <property type="entry name" value="REC_hyHK_CKI1_RcsC-like"/>
    <property type="match status" value="1"/>
</dbReference>
<dbReference type="Gene3D" id="1.10.287.130">
    <property type="match status" value="1"/>
</dbReference>
<dbReference type="SUPFAM" id="SSF52172">
    <property type="entry name" value="CheY-like"/>
    <property type="match status" value="1"/>
</dbReference>
<keyword evidence="10" id="KW-0175">Coiled coil</keyword>
<organism evidence="15 16">
    <name type="scientific">Croceivirga radicis</name>
    <dbReference type="NCBI Taxonomy" id="1929488"/>
    <lineage>
        <taxon>Bacteria</taxon>
        <taxon>Pseudomonadati</taxon>
        <taxon>Bacteroidota</taxon>
        <taxon>Flavobacteriia</taxon>
        <taxon>Flavobacteriales</taxon>
        <taxon>Flavobacteriaceae</taxon>
        <taxon>Croceivirga</taxon>
    </lineage>
</organism>
<evidence type="ECO:0000313" key="16">
    <source>
        <dbReference type="Proteomes" id="UP000191680"/>
    </source>
</evidence>
<dbReference type="Pfam" id="PF08447">
    <property type="entry name" value="PAS_3"/>
    <property type="match status" value="1"/>
</dbReference>
<dbReference type="PANTHER" id="PTHR43047">
    <property type="entry name" value="TWO-COMPONENT HISTIDINE PROTEIN KINASE"/>
    <property type="match status" value="1"/>
</dbReference>
<feature type="modified residue" description="4-aspartylphosphate" evidence="9">
    <location>
        <position position="979"/>
    </location>
</feature>
<dbReference type="Pfam" id="PF08448">
    <property type="entry name" value="PAS_4"/>
    <property type="match status" value="3"/>
</dbReference>
<evidence type="ECO:0000313" key="15">
    <source>
        <dbReference type="EMBL" id="OQD43538.1"/>
    </source>
</evidence>
<evidence type="ECO:0000256" key="5">
    <source>
        <dbReference type="ARBA" id="ARBA00022741"/>
    </source>
</evidence>
<evidence type="ECO:0000256" key="2">
    <source>
        <dbReference type="ARBA" id="ARBA00012438"/>
    </source>
</evidence>
<dbReference type="GO" id="GO:0005524">
    <property type="term" value="F:ATP binding"/>
    <property type="evidence" value="ECO:0007669"/>
    <property type="project" value="UniProtKB-KW"/>
</dbReference>
<dbReference type="Gene3D" id="3.30.450.20">
    <property type="entry name" value="PAS domain"/>
    <property type="match status" value="4"/>
</dbReference>
<keyword evidence="5" id="KW-0547">Nucleotide-binding</keyword>
<dbReference type="Pfam" id="PF00512">
    <property type="entry name" value="HisKA"/>
    <property type="match status" value="1"/>
</dbReference>
<dbReference type="SMART" id="SM00086">
    <property type="entry name" value="PAC"/>
    <property type="match status" value="4"/>
</dbReference>
<evidence type="ECO:0000259" key="13">
    <source>
        <dbReference type="PROSITE" id="PS50112"/>
    </source>
</evidence>
<evidence type="ECO:0000256" key="9">
    <source>
        <dbReference type="PROSITE-ProRule" id="PRU00169"/>
    </source>
</evidence>
<dbReference type="InterPro" id="IPR001789">
    <property type="entry name" value="Sig_transdc_resp-reg_receiver"/>
</dbReference>
<evidence type="ECO:0000256" key="4">
    <source>
        <dbReference type="ARBA" id="ARBA00022679"/>
    </source>
</evidence>
<dbReference type="NCBIfam" id="TIGR00229">
    <property type="entry name" value="sensory_box"/>
    <property type="match status" value="4"/>
</dbReference>
<dbReference type="SMART" id="SM00091">
    <property type="entry name" value="PAS"/>
    <property type="match status" value="5"/>
</dbReference>
<keyword evidence="3 9" id="KW-0597">Phosphoprotein</keyword>
<dbReference type="InterPro" id="IPR003661">
    <property type="entry name" value="HisK_dim/P_dom"/>
</dbReference>
<dbReference type="OrthoDB" id="9811889at2"/>
<dbReference type="CDD" id="cd16922">
    <property type="entry name" value="HATPase_EvgS-ArcB-TorS-like"/>
    <property type="match status" value="1"/>
</dbReference>
<sequence length="1048" mass="119052">MGMVKDAKNSAAMVTEKMDNRLLLKLVDASPIAMALLTNKGQVIYGNPKFEQYLGYPISQQDLPLFKDLLYHGPKETHNSLGISWEPNVFQEIALKSADNQLVMANLSIESVDHHYYLLTIKEARVDQGNNRSNLKEYISWYKPLYEDANVGLVIADKKGDILLANKWVAKKLGYTTLEMERLNIGKMTHPEELKIARPLFYQVIDGNRDYYRFSQRIQHKNGDYLWHKIKVTTTKDYKGNVDKVVAIITETQLNLDAKEDILAQRNFLQLIIDHMPNQVFWKDRDCVYMGCNKEFAKIIGIESPEQIVGRTDFDFNRDSKHAESYQYWDKKVMASRKPVLNLEEKFHKANGEEGWVLTSKIPILDDNMVTGIVGICVDITEQKNNNKEIQEQKDFLRLLIDHLPNDVFWKDTNGVFQGCNKSFANAFGLKDTQEVIGKTDDDLASSKEARELFGTLDKQVIASGEPVFNKELSLLNNNNEPIWGLNSKIPYKQDGKVKGIIGFCVDVTDQKRINQQLEEQKNFLQLLIDNLPSLVIWKGIDGTFKGCNKAFAQYLGLPDSNSINGLTADDLGLPIELMENFEKLDQKVLKSGEPLMNYEYKYINPKNEEKWGLFHKVPIYLNGKVDGVISLISDITELKTVSNDLKKQNSAFLRLNSRLINANRELKEAKNRAEKANQLKTEFLNNMSHEIRTPMNGIIGFTQLLEDELISDNSKMYMSIIKNSSEQLLRVINDILEISVLETNQVKLLEKELNLNAFMVETFSIFSLKAKKQNIDLLLETPLQDKESNFTVDVSKLRKIVENLLENAIKFTATGYVRFGYYIKEKILHIFVEDSGIGISKDRKEKIFQRFSQADDSIAKIYGGLGLGLAIASENAKLLSGQLNLESEEGEGAVFTLTIPIKKGEFIMTDVQSGEIHKENLPTYKVLVAEDEQVNFYILNTFLQRIPEANFNVLRATNGEEAVNLFDGHPDLDFILMDIKMPIMDGLEAIEAIRAKGAKLPIIVQSAFATEADREAAEQAGSNGFLTKPLERALLWSTIKSLLPKQD</sequence>
<feature type="domain" description="PAC" evidence="14">
    <location>
        <begin position="597"/>
        <end position="648"/>
    </location>
</feature>
<dbReference type="InterPro" id="IPR005467">
    <property type="entry name" value="His_kinase_dom"/>
</dbReference>
<dbReference type="GO" id="GO:0000155">
    <property type="term" value="F:phosphorelay sensor kinase activity"/>
    <property type="evidence" value="ECO:0007669"/>
    <property type="project" value="InterPro"/>
</dbReference>
<dbReference type="Pfam" id="PF00072">
    <property type="entry name" value="Response_reg"/>
    <property type="match status" value="1"/>
</dbReference>
<evidence type="ECO:0000259" key="11">
    <source>
        <dbReference type="PROSITE" id="PS50109"/>
    </source>
</evidence>
<dbReference type="InterPro" id="IPR035965">
    <property type="entry name" value="PAS-like_dom_sf"/>
</dbReference>
<feature type="domain" description="PAC" evidence="14">
    <location>
        <begin position="341"/>
        <end position="392"/>
    </location>
</feature>
<dbReference type="FunFam" id="1.10.287.130:FF:000002">
    <property type="entry name" value="Two-component osmosensing histidine kinase"/>
    <property type="match status" value="1"/>
</dbReference>
<dbReference type="Gene3D" id="3.40.50.2300">
    <property type="match status" value="1"/>
</dbReference>